<sequence>MGQSHYTYAMNLQKEVIYEFSFEQCKDSISNRMSSLIKCQRSDSGKQYAKQLQFTKILTTQHVWKPRNNPNKMTRKKQLNNYSPSTFFAINLISCAQSYRYYITRF</sequence>
<comment type="caution">
    <text evidence="1">The sequence shown here is derived from an EMBL/GenBank/DDBJ whole genome shotgun (WGS) entry which is preliminary data.</text>
</comment>
<accession>A0A8S1WYK7</accession>
<proteinExistence type="predicted"/>
<evidence type="ECO:0000313" key="1">
    <source>
        <dbReference type="EMBL" id="CAD8194482.1"/>
    </source>
</evidence>
<organism evidence="1 2">
    <name type="scientific">Paramecium octaurelia</name>
    <dbReference type="NCBI Taxonomy" id="43137"/>
    <lineage>
        <taxon>Eukaryota</taxon>
        <taxon>Sar</taxon>
        <taxon>Alveolata</taxon>
        <taxon>Ciliophora</taxon>
        <taxon>Intramacronucleata</taxon>
        <taxon>Oligohymenophorea</taxon>
        <taxon>Peniculida</taxon>
        <taxon>Parameciidae</taxon>
        <taxon>Paramecium</taxon>
    </lineage>
</organism>
<reference evidence="1" key="1">
    <citation type="submission" date="2021-01" db="EMBL/GenBank/DDBJ databases">
        <authorList>
            <consortium name="Genoscope - CEA"/>
            <person name="William W."/>
        </authorList>
    </citation>
    <scope>NUCLEOTIDE SEQUENCE</scope>
</reference>
<protein>
    <submittedName>
        <fullName evidence="1">Uncharacterized protein</fullName>
    </submittedName>
</protein>
<dbReference type="EMBL" id="CAJJDP010000106">
    <property type="protein sequence ID" value="CAD8194482.1"/>
    <property type="molecule type" value="Genomic_DNA"/>
</dbReference>
<dbReference type="Proteomes" id="UP000683925">
    <property type="component" value="Unassembled WGS sequence"/>
</dbReference>
<evidence type="ECO:0000313" key="2">
    <source>
        <dbReference type="Proteomes" id="UP000683925"/>
    </source>
</evidence>
<keyword evidence="2" id="KW-1185">Reference proteome</keyword>
<dbReference type="AlphaFoldDB" id="A0A8S1WYK7"/>
<name>A0A8S1WYK7_PAROT</name>
<gene>
    <name evidence="1" type="ORF">POCTA_138.1.T1060262</name>
</gene>